<evidence type="ECO:0000313" key="2">
    <source>
        <dbReference type="Proteomes" id="UP000799444"/>
    </source>
</evidence>
<dbReference type="Proteomes" id="UP000799444">
    <property type="component" value="Unassembled WGS sequence"/>
</dbReference>
<proteinExistence type="predicted"/>
<accession>A0A9P4UZH4</accession>
<comment type="caution">
    <text evidence="1">The sequence shown here is derived from an EMBL/GenBank/DDBJ whole genome shotgun (WGS) entry which is preliminary data.</text>
</comment>
<reference evidence="1" key="1">
    <citation type="journal article" date="2020" name="Stud. Mycol.">
        <title>101 Dothideomycetes genomes: a test case for predicting lifestyles and emergence of pathogens.</title>
        <authorList>
            <person name="Haridas S."/>
            <person name="Albert R."/>
            <person name="Binder M."/>
            <person name="Bloem J."/>
            <person name="Labutti K."/>
            <person name="Salamov A."/>
            <person name="Andreopoulos B."/>
            <person name="Baker S."/>
            <person name="Barry K."/>
            <person name="Bills G."/>
            <person name="Bluhm B."/>
            <person name="Cannon C."/>
            <person name="Castanera R."/>
            <person name="Culley D."/>
            <person name="Daum C."/>
            <person name="Ezra D."/>
            <person name="Gonzalez J."/>
            <person name="Henrissat B."/>
            <person name="Kuo A."/>
            <person name="Liang C."/>
            <person name="Lipzen A."/>
            <person name="Lutzoni F."/>
            <person name="Magnuson J."/>
            <person name="Mondo S."/>
            <person name="Nolan M."/>
            <person name="Ohm R."/>
            <person name="Pangilinan J."/>
            <person name="Park H.-J."/>
            <person name="Ramirez L."/>
            <person name="Alfaro M."/>
            <person name="Sun H."/>
            <person name="Tritt A."/>
            <person name="Yoshinaga Y."/>
            <person name="Zwiers L.-H."/>
            <person name="Turgeon B."/>
            <person name="Goodwin S."/>
            <person name="Spatafora J."/>
            <person name="Crous P."/>
            <person name="Grigoriev I."/>
        </authorList>
    </citation>
    <scope>NUCLEOTIDE SEQUENCE</scope>
    <source>
        <strain evidence="1">CBS 125425</strain>
    </source>
</reference>
<dbReference type="EMBL" id="ML996202">
    <property type="protein sequence ID" value="KAF2731116.1"/>
    <property type="molecule type" value="Genomic_DNA"/>
</dbReference>
<sequence>MPERFSTFQACSSGTGEPIRCPRCQKEVKDKFELKAYHQSKQGCRLVSKCEDDCISYDFWEVVDPVLTRKSNAKTVEENYSQLYFALFPDDPVSPSPCGIPIMLTQLLY</sequence>
<dbReference type="AlphaFoldDB" id="A0A9P4UZH4"/>
<evidence type="ECO:0000313" key="1">
    <source>
        <dbReference type="EMBL" id="KAF2731116.1"/>
    </source>
</evidence>
<protein>
    <submittedName>
        <fullName evidence="1">Uncharacterized protein</fullName>
    </submittedName>
</protein>
<gene>
    <name evidence="1" type="ORF">EJ04DRAFT_514799</name>
</gene>
<name>A0A9P4UZH4_9PLEO</name>
<keyword evidence="2" id="KW-1185">Reference proteome</keyword>
<organism evidence="1 2">
    <name type="scientific">Polyplosphaeria fusca</name>
    <dbReference type="NCBI Taxonomy" id="682080"/>
    <lineage>
        <taxon>Eukaryota</taxon>
        <taxon>Fungi</taxon>
        <taxon>Dikarya</taxon>
        <taxon>Ascomycota</taxon>
        <taxon>Pezizomycotina</taxon>
        <taxon>Dothideomycetes</taxon>
        <taxon>Pleosporomycetidae</taxon>
        <taxon>Pleosporales</taxon>
        <taxon>Tetraplosphaeriaceae</taxon>
        <taxon>Polyplosphaeria</taxon>
    </lineage>
</organism>
<dbReference type="OrthoDB" id="3799363at2759"/>